<organism evidence="5 6">
    <name type="scientific">Anaerococcus hydrogenalis</name>
    <dbReference type="NCBI Taxonomy" id="33029"/>
    <lineage>
        <taxon>Bacteria</taxon>
        <taxon>Bacillati</taxon>
        <taxon>Bacillota</taxon>
        <taxon>Tissierellia</taxon>
        <taxon>Tissierellales</taxon>
        <taxon>Peptoniphilaceae</taxon>
        <taxon>Anaerococcus</taxon>
    </lineage>
</organism>
<dbReference type="Pfam" id="PF03618">
    <property type="entry name" value="Kinase-PPPase"/>
    <property type="match status" value="1"/>
</dbReference>
<keyword evidence="1" id="KW-0723">Serine/threonine-protein kinase</keyword>
<proteinExistence type="predicted"/>
<keyword evidence="3" id="KW-0547">Nucleotide-binding</keyword>
<evidence type="ECO:0000313" key="5">
    <source>
        <dbReference type="EMBL" id="PMC81948.1"/>
    </source>
</evidence>
<evidence type="ECO:0000256" key="3">
    <source>
        <dbReference type="ARBA" id="ARBA00022741"/>
    </source>
</evidence>
<evidence type="ECO:0000313" key="6">
    <source>
        <dbReference type="Proteomes" id="UP000235658"/>
    </source>
</evidence>
<dbReference type="Proteomes" id="UP000235658">
    <property type="component" value="Unassembled WGS sequence"/>
</dbReference>
<dbReference type="PANTHER" id="PTHR31756">
    <property type="entry name" value="PYRUVATE, PHOSPHATE DIKINASE REGULATORY PROTEIN 1, CHLOROPLASTIC"/>
    <property type="match status" value="1"/>
</dbReference>
<dbReference type="GeneID" id="84578369"/>
<dbReference type="GO" id="GO:0004674">
    <property type="term" value="F:protein serine/threonine kinase activity"/>
    <property type="evidence" value="ECO:0007669"/>
    <property type="project" value="UniProtKB-KW"/>
</dbReference>
<name>A0A2N6UJN3_9FIRM</name>
<evidence type="ECO:0000256" key="2">
    <source>
        <dbReference type="ARBA" id="ARBA00022679"/>
    </source>
</evidence>
<dbReference type="EMBL" id="PNHP01000002">
    <property type="protein sequence ID" value="PMC81948.1"/>
    <property type="molecule type" value="Genomic_DNA"/>
</dbReference>
<keyword evidence="4 5" id="KW-0418">Kinase</keyword>
<dbReference type="RefSeq" id="WP_004815046.1">
    <property type="nucleotide sequence ID" value="NZ_CABKPG010000010.1"/>
</dbReference>
<dbReference type="PANTHER" id="PTHR31756:SF3">
    <property type="entry name" value="PYRUVATE, PHOSPHATE DIKINASE REGULATORY PROTEIN 1, CHLOROPLASTIC"/>
    <property type="match status" value="1"/>
</dbReference>
<comment type="caution">
    <text evidence="5">The sequence shown here is derived from an EMBL/GenBank/DDBJ whole genome shotgun (WGS) entry which is preliminary data.</text>
</comment>
<evidence type="ECO:0000256" key="1">
    <source>
        <dbReference type="ARBA" id="ARBA00022527"/>
    </source>
</evidence>
<sequence>MKLSVNIISDTSGFATEQIVKVSLSQFDVETITNIYPDVRNLDALKDILNFIIETGDNFMIYHSFQDSRMNVYINKFCELNNISYVDITGYSIRTIAEKVGLEPKNTFSSESLYETDHFKTLNALDFAIKYDDGKDFRSLKVCDIALIGVSRSSKTPLSIYMASRGYKVCNIPLLLNASLPDELFEIDSDKIIGLTIDKNILKSFRDERLKSLNLSGKSQYSNLNIIQKELDHAKEIMDDLGCVIIDVTNRSIEETSDIIINHINSRKGEKND</sequence>
<dbReference type="NCBIfam" id="NF003742">
    <property type="entry name" value="PRK05339.1"/>
    <property type="match status" value="1"/>
</dbReference>
<evidence type="ECO:0000256" key="4">
    <source>
        <dbReference type="ARBA" id="ARBA00022777"/>
    </source>
</evidence>
<dbReference type="GO" id="GO:0005524">
    <property type="term" value="F:ATP binding"/>
    <property type="evidence" value="ECO:0007669"/>
    <property type="project" value="InterPro"/>
</dbReference>
<dbReference type="AlphaFoldDB" id="A0A2N6UJN3"/>
<gene>
    <name evidence="5" type="ORF">CJ192_04145</name>
</gene>
<reference evidence="5 6" key="1">
    <citation type="submission" date="2017-09" db="EMBL/GenBank/DDBJ databases">
        <title>Bacterial strain isolated from the female urinary microbiota.</title>
        <authorList>
            <person name="Thomas-White K."/>
            <person name="Kumar N."/>
            <person name="Forster S."/>
            <person name="Putonti C."/>
            <person name="Lawley T."/>
            <person name="Wolfe A.J."/>
        </authorList>
    </citation>
    <scope>NUCLEOTIDE SEQUENCE [LARGE SCALE GENOMIC DNA]</scope>
    <source>
        <strain evidence="5 6">UMB0204</strain>
    </source>
</reference>
<protein>
    <submittedName>
        <fullName evidence="5">Kinase/pyrophosphorylase</fullName>
    </submittedName>
</protein>
<accession>A0A2N6UJN3</accession>
<keyword evidence="2" id="KW-0808">Transferase</keyword>
<dbReference type="InterPro" id="IPR005177">
    <property type="entry name" value="Kinase-pyrophosphorylase"/>
</dbReference>